<evidence type="ECO:0000256" key="1">
    <source>
        <dbReference type="ARBA" id="ARBA00022723"/>
    </source>
</evidence>
<dbReference type="PROSITE" id="PS01358">
    <property type="entry name" value="ZF_RANBP2_1"/>
    <property type="match status" value="1"/>
</dbReference>
<dbReference type="Proteomes" id="UP000001449">
    <property type="component" value="Unassembled WGS sequence"/>
</dbReference>
<dbReference type="PROSITE" id="PS50199">
    <property type="entry name" value="ZF_RANBP2_2"/>
    <property type="match status" value="1"/>
</dbReference>
<evidence type="ECO:0000256" key="5">
    <source>
        <dbReference type="SAM" id="Coils"/>
    </source>
</evidence>
<dbReference type="GeneID" id="7447731"/>
<feature type="domain" description="RanBP2-type" evidence="7">
    <location>
        <begin position="560"/>
        <end position="590"/>
    </location>
</feature>
<feature type="compositionally biased region" description="Basic and acidic residues" evidence="6">
    <location>
        <begin position="524"/>
        <end position="543"/>
    </location>
</feature>
<dbReference type="EMBL" id="DS999440">
    <property type="protein sequence ID" value="EED86281.1"/>
    <property type="molecule type" value="Genomic_DNA"/>
</dbReference>
<keyword evidence="1" id="KW-0479">Metal-binding</keyword>
<evidence type="ECO:0000313" key="8">
    <source>
        <dbReference type="EMBL" id="EED86281.1"/>
    </source>
</evidence>
<dbReference type="AlphaFoldDB" id="B8LEE9"/>
<dbReference type="GO" id="GO:0008270">
    <property type="term" value="F:zinc ion binding"/>
    <property type="evidence" value="ECO:0007669"/>
    <property type="project" value="UniProtKB-KW"/>
</dbReference>
<keyword evidence="5" id="KW-0175">Coiled coil</keyword>
<dbReference type="InParanoid" id="B8LEE9"/>
<feature type="coiled-coil region" evidence="5">
    <location>
        <begin position="129"/>
        <end position="156"/>
    </location>
</feature>
<feature type="compositionally biased region" description="Basic and acidic residues" evidence="6">
    <location>
        <begin position="590"/>
        <end position="610"/>
    </location>
</feature>
<feature type="region of interest" description="Disordered" evidence="6">
    <location>
        <begin position="588"/>
        <end position="610"/>
    </location>
</feature>
<keyword evidence="3" id="KW-0862">Zinc</keyword>
<sequence>MSMFHYHVHVSAAAAAVENEALMNDRYRSLVAEQHQLAGVGGGMNAYMLQAQQEIIHRQELERLMLAAGSHPLTAAAALPINNELELLNRRKDELIRLRNTHNHIMEAELVARARNQHASAEEMELFILLQEQRHREKELQEMAAARRQLHLLNQSQANQMNAIETAPLSANERDRYREAAEAAYRRELQLSASSNGISAERALYEKALAEEFELRQSMQRRLAEEEARAEQQKQQALFTMRAHQQAALLQKAGLESVNEMRRQQMQQQELYRLMLLQQVPDDELILMASQLNSGLRNAGASKKNNPLPSQTALLEQQHQQRQHAVAQAAAANFDKAYNAEGTPENNIISKFLNVVSCRVPEMTQALMQILPEGLVDNPEKFRKEFPKVVGDILKELKGIKERAAKEKGYKSRGLYDRVTNCLAAIEPYTNEVLTLTSQPPDGMVPASEEGKPTVDSKDNEALQEKIDEPIRVIPAAVAKRSGLEGSAASLCSKSPVDENSDKAEASPLPNDEVIFLSTSPRISAHEEKASKPKTKMAREEVPRASQKSLAEYSRKLKVPHGDPWNCSKCGNENLGSKSRCGICQGWKGGQRDKFSRKPSPEKKEKKPKFKLSEQAKKMLPNRIHVNHVLLKKRDGMKVVKAKPLPTKKRRISDDSVSSVVPPTFNIFQKGGVVKNCTAVDEKEESLETKEQETELGDGEEVAVASERTLARRESDHMAADVLLGLMGVGSGPSSL</sequence>
<evidence type="ECO:0000259" key="7">
    <source>
        <dbReference type="PROSITE" id="PS50199"/>
    </source>
</evidence>
<reference evidence="8 9" key="2">
    <citation type="journal article" date="2008" name="Nature">
        <title>The Phaeodactylum genome reveals the evolutionary history of diatom genomes.</title>
        <authorList>
            <person name="Bowler C."/>
            <person name="Allen A.E."/>
            <person name="Badger J.H."/>
            <person name="Grimwood J."/>
            <person name="Jabbari K."/>
            <person name="Kuo A."/>
            <person name="Maheswari U."/>
            <person name="Martens C."/>
            <person name="Maumus F."/>
            <person name="Otillar R.P."/>
            <person name="Rayko E."/>
            <person name="Salamov A."/>
            <person name="Vandepoele K."/>
            <person name="Beszteri B."/>
            <person name="Gruber A."/>
            <person name="Heijde M."/>
            <person name="Katinka M."/>
            <person name="Mock T."/>
            <person name="Valentin K."/>
            <person name="Verret F."/>
            <person name="Berges J.A."/>
            <person name="Brownlee C."/>
            <person name="Cadoret J.P."/>
            <person name="Chiovitti A."/>
            <person name="Choi C.J."/>
            <person name="Coesel S."/>
            <person name="De Martino A."/>
            <person name="Detter J.C."/>
            <person name="Durkin C."/>
            <person name="Falciatore A."/>
            <person name="Fournet J."/>
            <person name="Haruta M."/>
            <person name="Huysman M.J."/>
            <person name="Jenkins B.D."/>
            <person name="Jiroutova K."/>
            <person name="Jorgensen R.E."/>
            <person name="Joubert Y."/>
            <person name="Kaplan A."/>
            <person name="Kroger N."/>
            <person name="Kroth P.G."/>
            <person name="La Roche J."/>
            <person name="Lindquist E."/>
            <person name="Lommer M."/>
            <person name="Martin-Jezequel V."/>
            <person name="Lopez P.J."/>
            <person name="Lucas S."/>
            <person name="Mangogna M."/>
            <person name="McGinnis K."/>
            <person name="Medlin L.K."/>
            <person name="Montsant A."/>
            <person name="Oudot-Le Secq M.P."/>
            <person name="Napoli C."/>
            <person name="Obornik M."/>
            <person name="Parker M.S."/>
            <person name="Petit J.L."/>
            <person name="Porcel B.M."/>
            <person name="Poulsen N."/>
            <person name="Robison M."/>
            <person name="Rychlewski L."/>
            <person name="Rynearson T.A."/>
            <person name="Schmutz J."/>
            <person name="Shapiro H."/>
            <person name="Siaut M."/>
            <person name="Stanley M."/>
            <person name="Sussman M.R."/>
            <person name="Taylor A.R."/>
            <person name="Vardi A."/>
            <person name="von Dassow P."/>
            <person name="Vyverman W."/>
            <person name="Willis A."/>
            <person name="Wyrwicz L.S."/>
            <person name="Rokhsar D.S."/>
            <person name="Weissenbach J."/>
            <person name="Armbrust E.V."/>
            <person name="Green B.R."/>
            <person name="Van de Peer Y."/>
            <person name="Grigoriev I.V."/>
        </authorList>
    </citation>
    <scope>NUCLEOTIDE SEQUENCE [LARGE SCALE GENOMIC DNA]</scope>
    <source>
        <strain evidence="8 9">CCMP1335</strain>
    </source>
</reference>
<dbReference type="KEGG" id="tps:THAPSDRAFT_bd848"/>
<feature type="coiled-coil region" evidence="5">
    <location>
        <begin position="209"/>
        <end position="236"/>
    </location>
</feature>
<feature type="region of interest" description="Disordered" evidence="6">
    <location>
        <begin position="684"/>
        <end position="703"/>
    </location>
</feature>
<evidence type="ECO:0000256" key="3">
    <source>
        <dbReference type="ARBA" id="ARBA00022833"/>
    </source>
</evidence>
<protein>
    <recommendedName>
        <fullName evidence="7">RanBP2-type domain-containing protein</fullName>
    </recommendedName>
</protein>
<name>B8LEE9_THAPS</name>
<evidence type="ECO:0000256" key="2">
    <source>
        <dbReference type="ARBA" id="ARBA00022771"/>
    </source>
</evidence>
<dbReference type="RefSeq" id="XP_002297411.1">
    <property type="nucleotide sequence ID" value="XM_002297375.1"/>
</dbReference>
<keyword evidence="9" id="KW-1185">Reference proteome</keyword>
<evidence type="ECO:0000256" key="6">
    <source>
        <dbReference type="SAM" id="MobiDB-lite"/>
    </source>
</evidence>
<accession>B8LEE9</accession>
<dbReference type="InterPro" id="IPR001876">
    <property type="entry name" value="Znf_RanBP2"/>
</dbReference>
<feature type="region of interest" description="Disordered" evidence="6">
    <location>
        <begin position="522"/>
        <end position="549"/>
    </location>
</feature>
<reference evidence="8 9" key="1">
    <citation type="journal article" date="2004" name="Science">
        <title>The genome of the diatom Thalassiosira pseudonana: ecology, evolution, and metabolism.</title>
        <authorList>
            <person name="Armbrust E.V."/>
            <person name="Berges J.A."/>
            <person name="Bowler C."/>
            <person name="Green B.R."/>
            <person name="Martinez D."/>
            <person name="Putnam N.H."/>
            <person name="Zhou S."/>
            <person name="Allen A.E."/>
            <person name="Apt K.E."/>
            <person name="Bechner M."/>
            <person name="Brzezinski M.A."/>
            <person name="Chaal B.K."/>
            <person name="Chiovitti A."/>
            <person name="Davis A.K."/>
            <person name="Demarest M.S."/>
            <person name="Detter J.C."/>
            <person name="Glavina T."/>
            <person name="Goodstein D."/>
            <person name="Hadi M.Z."/>
            <person name="Hellsten U."/>
            <person name="Hildebrand M."/>
            <person name="Jenkins B.D."/>
            <person name="Jurka J."/>
            <person name="Kapitonov V.V."/>
            <person name="Kroger N."/>
            <person name="Lau W.W."/>
            <person name="Lane T.W."/>
            <person name="Larimer F.W."/>
            <person name="Lippmeier J.C."/>
            <person name="Lucas S."/>
            <person name="Medina M."/>
            <person name="Montsant A."/>
            <person name="Obornik M."/>
            <person name="Parker M.S."/>
            <person name="Palenik B."/>
            <person name="Pazour G.J."/>
            <person name="Richardson P.M."/>
            <person name="Rynearson T.A."/>
            <person name="Saito M.A."/>
            <person name="Schwartz D.C."/>
            <person name="Thamatrakoln K."/>
            <person name="Valentin K."/>
            <person name="Vardi A."/>
            <person name="Wilkerson F.P."/>
            <person name="Rokhsar D.S."/>
        </authorList>
    </citation>
    <scope>NUCLEOTIDE SEQUENCE [LARGE SCALE GENOMIC DNA]</scope>
    <source>
        <strain evidence="8 9">CCMP1335</strain>
    </source>
</reference>
<dbReference type="PaxDb" id="35128-Thapsdraft848"/>
<organism evidence="8 9">
    <name type="scientific">Thalassiosira pseudonana</name>
    <name type="common">Marine diatom</name>
    <name type="synonym">Cyclotella nana</name>
    <dbReference type="NCBI Taxonomy" id="35128"/>
    <lineage>
        <taxon>Eukaryota</taxon>
        <taxon>Sar</taxon>
        <taxon>Stramenopiles</taxon>
        <taxon>Ochrophyta</taxon>
        <taxon>Bacillariophyta</taxon>
        <taxon>Coscinodiscophyceae</taxon>
        <taxon>Thalassiosirophycidae</taxon>
        <taxon>Thalassiosirales</taxon>
        <taxon>Thalassiosiraceae</taxon>
        <taxon>Thalassiosira</taxon>
    </lineage>
</organism>
<keyword evidence="2 4" id="KW-0863">Zinc-finger</keyword>
<gene>
    <name evidence="8" type="ORF">THAPSDRAFT_bd848</name>
</gene>
<evidence type="ECO:0000313" key="9">
    <source>
        <dbReference type="Proteomes" id="UP000001449"/>
    </source>
</evidence>
<dbReference type="HOGENOM" id="CLU_405786_0_0_1"/>
<proteinExistence type="predicted"/>
<evidence type="ECO:0000256" key="4">
    <source>
        <dbReference type="PROSITE-ProRule" id="PRU00322"/>
    </source>
</evidence>